<evidence type="ECO:0000313" key="1">
    <source>
        <dbReference type="EMBL" id="XRI77855.1"/>
    </source>
</evidence>
<reference evidence="1 2" key="1">
    <citation type="journal article" date="2019" name="Int. J. Syst. Evol. Microbiol.">
        <title>Acidithiobacillus sulfuriphilus sp. nov.: an extremely acidophilic sulfur-oxidizing chemolithotroph isolated from a neutral pH environment.</title>
        <authorList>
            <person name="Falagan C."/>
            <person name="Moya-Beltran A."/>
            <person name="Castro M."/>
            <person name="Quatrini R."/>
            <person name="Johnson D.B."/>
        </authorList>
    </citation>
    <scope>NUCLEOTIDE SEQUENCE [LARGE SCALE GENOMIC DNA]</scope>
    <source>
        <strain evidence="1 2">CJ-2</strain>
    </source>
</reference>
<sequence>MSEYDDFLLELGCEELPAREQLPLQAAATEILPRLLEEAGLDQGSVHAFVTPRRLALRVERLGRHSRPREVLRRGPAVDRAYDADGTPSRAAVGFARSCGVEMQNLITLDTDKGAFLAWRQVEAPQSSKTLLPGIIHEFLRSLPLRKRMRWGRREESFLRPVRWLLLRHGDEVIPFQAFGLEAQGASHGHRVHHPGAVTIARPSSYAEDLEAAFVMADFAGRRAAIAQKAARLAADMEATAILPSGLLEEITGLNEWPVILAGAFSADYLAIPEEVLITVMMQHQRYIPLRGPTGRLIQHYLFAANLRSLDPAVVVHGNNRVLRARLADAEFFWSQDRRQSLAGRRPGLDGILFQEGLGSLLAKSDRLEQLAPLLARRFDANPLALSRAAALCKCDLLTGLVGEFPELQGIMGGHYARHDGESDAVAAAIAGHYAPTGREDGIPADGGAQCLSVADKLDTLVGFFAIGQIPNGDRDPFALRRAALGILRIALEGEIGLDLPAAIDAAIGAYGHLFRAQAEAVQGAVFAFLLERLRVLFREEGFAADLVAAVLARQPADPLDARHRLEVLVEFYRGSEAAALAAINKRVHNLLRKEGVSTAMNVEPALFQDPAEHLLWEEWQAMAPAVAGFLAERRYAPALDLLAGLRPAVDRFFASVLVMDEDLALRRNRLALLGELQAAFLSIADFSLLQGQ</sequence>
<name>A0ACD5HU25_9PROT</name>
<organism evidence="1 2">
    <name type="scientific">Acidithiobacillus sulfuriphilus</name>
    <dbReference type="NCBI Taxonomy" id="1867749"/>
    <lineage>
        <taxon>Bacteria</taxon>
        <taxon>Pseudomonadati</taxon>
        <taxon>Pseudomonadota</taxon>
        <taxon>Acidithiobacillia</taxon>
        <taxon>Acidithiobacillales</taxon>
        <taxon>Acidithiobacillaceae</taxon>
        <taxon>Acidithiobacillus</taxon>
    </lineage>
</organism>
<dbReference type="EC" id="6.1.1.14" evidence="1"/>
<keyword evidence="2" id="KW-1185">Reference proteome</keyword>
<proteinExistence type="predicted"/>
<gene>
    <name evidence="1" type="primary">glyS</name>
    <name evidence="1" type="ORF">EC580_004040</name>
</gene>
<dbReference type="Proteomes" id="UP000271650">
    <property type="component" value="Chromosome"/>
</dbReference>
<dbReference type="EMBL" id="CP127527">
    <property type="protein sequence ID" value="XRI77855.1"/>
    <property type="molecule type" value="Genomic_DNA"/>
</dbReference>
<evidence type="ECO:0000313" key="2">
    <source>
        <dbReference type="Proteomes" id="UP000271650"/>
    </source>
</evidence>
<keyword evidence="1" id="KW-0436">Ligase</keyword>
<accession>A0ACD5HU25</accession>
<protein>
    <submittedName>
        <fullName evidence="1">Glycine--tRNA ligase subunit beta</fullName>
        <ecNumber evidence="1">6.1.1.14</ecNumber>
    </submittedName>
</protein>